<dbReference type="PANTHER" id="PTHR24320">
    <property type="entry name" value="RETINOL DEHYDROGENASE"/>
    <property type="match status" value="1"/>
</dbReference>
<name>A0A5N5WG63_9EURO</name>
<comment type="similarity">
    <text evidence="1">Belongs to the short-chain dehydrogenases/reductases (SDR) family.</text>
</comment>
<dbReference type="EMBL" id="ML732709">
    <property type="protein sequence ID" value="KAB8067019.1"/>
    <property type="molecule type" value="Genomic_DNA"/>
</dbReference>
<dbReference type="Gene3D" id="3.40.50.720">
    <property type="entry name" value="NAD(P)-binding Rossmann-like Domain"/>
    <property type="match status" value="1"/>
</dbReference>
<dbReference type="AlphaFoldDB" id="A0A5N5WG63"/>
<dbReference type="Proteomes" id="UP000326565">
    <property type="component" value="Unassembled WGS sequence"/>
</dbReference>
<evidence type="ECO:0000256" key="3">
    <source>
        <dbReference type="ARBA" id="ARBA00023002"/>
    </source>
</evidence>
<protein>
    <submittedName>
        <fullName evidence="4">Uncharacterized protein</fullName>
    </submittedName>
</protein>
<organism evidence="4 5">
    <name type="scientific">Aspergillus leporis</name>
    <dbReference type="NCBI Taxonomy" id="41062"/>
    <lineage>
        <taxon>Eukaryota</taxon>
        <taxon>Fungi</taxon>
        <taxon>Dikarya</taxon>
        <taxon>Ascomycota</taxon>
        <taxon>Pezizomycotina</taxon>
        <taxon>Eurotiomycetes</taxon>
        <taxon>Eurotiomycetidae</taxon>
        <taxon>Eurotiales</taxon>
        <taxon>Aspergillaceae</taxon>
        <taxon>Aspergillus</taxon>
        <taxon>Aspergillus subgen. Circumdati</taxon>
    </lineage>
</organism>
<evidence type="ECO:0000313" key="4">
    <source>
        <dbReference type="EMBL" id="KAB8067019.1"/>
    </source>
</evidence>
<dbReference type="InterPro" id="IPR036291">
    <property type="entry name" value="NAD(P)-bd_dom_sf"/>
</dbReference>
<keyword evidence="3" id="KW-0560">Oxidoreductase</keyword>
<proteinExistence type="inferred from homology"/>
<dbReference type="PANTHER" id="PTHR24320:SF282">
    <property type="entry name" value="WW DOMAIN-CONTAINING OXIDOREDUCTASE"/>
    <property type="match status" value="1"/>
</dbReference>
<gene>
    <name evidence="4" type="ORF">BDV29DRAFT_163933</name>
</gene>
<dbReference type="GO" id="GO:0016491">
    <property type="term" value="F:oxidoreductase activity"/>
    <property type="evidence" value="ECO:0007669"/>
    <property type="project" value="UniProtKB-KW"/>
</dbReference>
<keyword evidence="2" id="KW-0521">NADP</keyword>
<reference evidence="4 5" key="1">
    <citation type="submission" date="2019-04" db="EMBL/GenBank/DDBJ databases">
        <title>Friends and foes A comparative genomics study of 23 Aspergillus species from section Flavi.</title>
        <authorList>
            <consortium name="DOE Joint Genome Institute"/>
            <person name="Kjaerbolling I."/>
            <person name="Vesth T."/>
            <person name="Frisvad J.C."/>
            <person name="Nybo J.L."/>
            <person name="Theobald S."/>
            <person name="Kildgaard S."/>
            <person name="Isbrandt T."/>
            <person name="Kuo A."/>
            <person name="Sato A."/>
            <person name="Lyhne E.K."/>
            <person name="Kogle M.E."/>
            <person name="Wiebenga A."/>
            <person name="Kun R.S."/>
            <person name="Lubbers R.J."/>
            <person name="Makela M.R."/>
            <person name="Barry K."/>
            <person name="Chovatia M."/>
            <person name="Clum A."/>
            <person name="Daum C."/>
            <person name="Haridas S."/>
            <person name="He G."/>
            <person name="LaButti K."/>
            <person name="Lipzen A."/>
            <person name="Mondo S."/>
            <person name="Riley R."/>
            <person name="Salamov A."/>
            <person name="Simmons B.A."/>
            <person name="Magnuson J.K."/>
            <person name="Henrissat B."/>
            <person name="Mortensen U.H."/>
            <person name="Larsen T.O."/>
            <person name="Devries R.P."/>
            <person name="Grigoriev I.V."/>
            <person name="Machida M."/>
            <person name="Baker S.E."/>
            <person name="Andersen M.R."/>
        </authorList>
    </citation>
    <scope>NUCLEOTIDE SEQUENCE [LARGE SCALE GENOMIC DNA]</scope>
    <source>
        <strain evidence="4 5">CBS 151.66</strain>
    </source>
</reference>
<evidence type="ECO:0000313" key="5">
    <source>
        <dbReference type="Proteomes" id="UP000326565"/>
    </source>
</evidence>
<evidence type="ECO:0000256" key="2">
    <source>
        <dbReference type="ARBA" id="ARBA00022857"/>
    </source>
</evidence>
<evidence type="ECO:0000256" key="1">
    <source>
        <dbReference type="ARBA" id="ARBA00006484"/>
    </source>
</evidence>
<keyword evidence="5" id="KW-1185">Reference proteome</keyword>
<sequence length="160" mass="17860">MFIKSIQSAAETFNAQSSRLDILLLTAGVMSLPRGETGMGHEIQLGTNHTGHFLLVRLLLPTLVKTAEKPNSDMRIVFLSSVGLEMEPREPQFEPHHTARGAVLGARHWNRTSSILTDIDAGEVLIQPYTPPGLQDLRTRRLNQAFCWTTCLLLLPRLHL</sequence>
<accession>A0A5N5WG63</accession>
<dbReference type="SUPFAM" id="SSF51735">
    <property type="entry name" value="NAD(P)-binding Rossmann-fold domains"/>
    <property type="match status" value="1"/>
</dbReference>
<dbReference type="OrthoDB" id="191139at2759"/>